<proteinExistence type="predicted"/>
<dbReference type="EMBL" id="CAJOBC010045530">
    <property type="protein sequence ID" value="CAF4159155.1"/>
    <property type="molecule type" value="Genomic_DNA"/>
</dbReference>
<evidence type="ECO:0000313" key="3">
    <source>
        <dbReference type="Proteomes" id="UP000663829"/>
    </source>
</evidence>
<dbReference type="AlphaFoldDB" id="A0A815EZS3"/>
<evidence type="ECO:0000313" key="1">
    <source>
        <dbReference type="EMBL" id="CAF1316721.1"/>
    </source>
</evidence>
<reference evidence="1" key="1">
    <citation type="submission" date="2021-02" db="EMBL/GenBank/DDBJ databases">
        <authorList>
            <person name="Nowell W R."/>
        </authorList>
    </citation>
    <scope>NUCLEOTIDE SEQUENCE</scope>
</reference>
<accession>A0A815EZS3</accession>
<name>A0A815EZS3_9BILA</name>
<dbReference type="Proteomes" id="UP000681722">
    <property type="component" value="Unassembled WGS sequence"/>
</dbReference>
<organism evidence="1 3">
    <name type="scientific">Didymodactylos carnosus</name>
    <dbReference type="NCBI Taxonomy" id="1234261"/>
    <lineage>
        <taxon>Eukaryota</taxon>
        <taxon>Metazoa</taxon>
        <taxon>Spiralia</taxon>
        <taxon>Gnathifera</taxon>
        <taxon>Rotifera</taxon>
        <taxon>Eurotatoria</taxon>
        <taxon>Bdelloidea</taxon>
        <taxon>Philodinida</taxon>
        <taxon>Philodinidae</taxon>
        <taxon>Didymodactylos</taxon>
    </lineage>
</organism>
<sequence>MSASGMGQTDWTGTWHGATEAYPEGQLGHGWNVTFIIGPYPMTDETCTIWNNLYVDEGSGATAAVQWINDILVSSFKFNGVFAVATMRIRGDTLEEEIIIADDKPAAENILVSMRAQSINLKKMKRITT</sequence>
<dbReference type="EMBL" id="CAJNOQ010013209">
    <property type="protein sequence ID" value="CAF1316721.1"/>
    <property type="molecule type" value="Genomic_DNA"/>
</dbReference>
<dbReference type="Proteomes" id="UP000663829">
    <property type="component" value="Unassembled WGS sequence"/>
</dbReference>
<gene>
    <name evidence="1" type="ORF">GPM918_LOCUS29270</name>
    <name evidence="2" type="ORF">SRO942_LOCUS29838</name>
</gene>
<keyword evidence="3" id="KW-1185">Reference proteome</keyword>
<dbReference type="OrthoDB" id="10010816at2759"/>
<evidence type="ECO:0000313" key="2">
    <source>
        <dbReference type="EMBL" id="CAF4159155.1"/>
    </source>
</evidence>
<protein>
    <submittedName>
        <fullName evidence="1">Uncharacterized protein</fullName>
    </submittedName>
</protein>
<comment type="caution">
    <text evidence="1">The sequence shown here is derived from an EMBL/GenBank/DDBJ whole genome shotgun (WGS) entry which is preliminary data.</text>
</comment>